<dbReference type="EMBL" id="AZGA01000070">
    <property type="protein sequence ID" value="KRM32584.1"/>
    <property type="molecule type" value="Genomic_DNA"/>
</dbReference>
<dbReference type="Pfam" id="PF00132">
    <property type="entry name" value="Hexapep"/>
    <property type="match status" value="1"/>
</dbReference>
<sequence length="181" mass="19473">MTTKVTYINANSPEFKALDTIVDKNQQLLQILNTQYQTPTRILAQVGQIIGQVIDPSVTIHLPFRSDYGRHITLGKRVFINSNAMFVDLGGITIEDDVLIGPNVTIVSVNHAQDALDRKSLYLNSVHIQANAWLGANTTVLPGVTIGKNAIIAAGAVVTHDVAPNTIVAGVPARVIKSTLN</sequence>
<accession>X0PEW2</accession>
<evidence type="ECO:0000313" key="5">
    <source>
        <dbReference type="Proteomes" id="UP000051236"/>
    </source>
</evidence>
<evidence type="ECO:0008006" key="6">
    <source>
        <dbReference type="Google" id="ProtNLM"/>
    </source>
</evidence>
<dbReference type="PATRIC" id="fig|1423734.3.peg.452"/>
<dbReference type="RefSeq" id="WP_035453012.1">
    <property type="nucleotide sequence ID" value="NZ_AZGA01000070.1"/>
</dbReference>
<dbReference type="eggNOG" id="COG0110">
    <property type="taxonomic scope" value="Bacteria"/>
</dbReference>
<dbReference type="Gene3D" id="2.160.10.10">
    <property type="entry name" value="Hexapeptide repeat proteins"/>
    <property type="match status" value="1"/>
</dbReference>
<dbReference type="InterPro" id="IPR051159">
    <property type="entry name" value="Hexapeptide_acetyltransf"/>
</dbReference>
<proteinExistence type="inferred from homology"/>
<comment type="similarity">
    <text evidence="1">Belongs to the transferase hexapeptide repeat family.</text>
</comment>
<dbReference type="AlphaFoldDB" id="X0PEW2"/>
<keyword evidence="2" id="KW-0808">Transferase</keyword>
<dbReference type="Proteomes" id="UP000051236">
    <property type="component" value="Unassembled WGS sequence"/>
</dbReference>
<evidence type="ECO:0000256" key="2">
    <source>
        <dbReference type="ARBA" id="ARBA00022679"/>
    </source>
</evidence>
<keyword evidence="5" id="KW-1185">Reference proteome</keyword>
<reference evidence="4 5" key="1">
    <citation type="journal article" date="2015" name="Genome Announc.">
        <title>Expanding the biotechnology potential of lactobacilli through comparative genomics of 213 strains and associated genera.</title>
        <authorList>
            <person name="Sun Z."/>
            <person name="Harris H.M."/>
            <person name="McCann A."/>
            <person name="Guo C."/>
            <person name="Argimon S."/>
            <person name="Zhang W."/>
            <person name="Yang X."/>
            <person name="Jeffery I.B."/>
            <person name="Cooney J.C."/>
            <person name="Kagawa T.F."/>
            <person name="Liu W."/>
            <person name="Song Y."/>
            <person name="Salvetti E."/>
            <person name="Wrobel A."/>
            <person name="Rasinkangas P."/>
            <person name="Parkhill J."/>
            <person name="Rea M.C."/>
            <person name="O'Sullivan O."/>
            <person name="Ritari J."/>
            <person name="Douillard F.P."/>
            <person name="Paul Ross R."/>
            <person name="Yang R."/>
            <person name="Briner A.E."/>
            <person name="Felis G.E."/>
            <person name="de Vos W.M."/>
            <person name="Barrangou R."/>
            <person name="Klaenhammer T.R."/>
            <person name="Caufield P.W."/>
            <person name="Cui Y."/>
            <person name="Zhang H."/>
            <person name="O'Toole P.W."/>
        </authorList>
    </citation>
    <scope>NUCLEOTIDE SEQUENCE [LARGE SCALE GENOMIC DNA]</scope>
    <source>
        <strain evidence="4 5">DSM 18527</strain>
    </source>
</reference>
<dbReference type="GO" id="GO:0008374">
    <property type="term" value="F:O-acyltransferase activity"/>
    <property type="evidence" value="ECO:0007669"/>
    <property type="project" value="TreeGrafter"/>
</dbReference>
<dbReference type="InterPro" id="IPR011004">
    <property type="entry name" value="Trimer_LpxA-like_sf"/>
</dbReference>
<name>X0PEW2_9LACO</name>
<organism evidence="4 5">
    <name type="scientific">Agrilactobacillus composti DSM 18527 = JCM 14202</name>
    <dbReference type="NCBI Taxonomy" id="1423734"/>
    <lineage>
        <taxon>Bacteria</taxon>
        <taxon>Bacillati</taxon>
        <taxon>Bacillota</taxon>
        <taxon>Bacilli</taxon>
        <taxon>Lactobacillales</taxon>
        <taxon>Lactobacillaceae</taxon>
        <taxon>Agrilactobacillus</taxon>
    </lineage>
</organism>
<dbReference type="Pfam" id="PF14602">
    <property type="entry name" value="Hexapep_2"/>
    <property type="match status" value="1"/>
</dbReference>
<keyword evidence="3" id="KW-0677">Repeat</keyword>
<dbReference type="SUPFAM" id="SSF51161">
    <property type="entry name" value="Trimeric LpxA-like enzymes"/>
    <property type="match status" value="1"/>
</dbReference>
<evidence type="ECO:0000256" key="3">
    <source>
        <dbReference type="ARBA" id="ARBA00022737"/>
    </source>
</evidence>
<evidence type="ECO:0000256" key="1">
    <source>
        <dbReference type="ARBA" id="ARBA00007274"/>
    </source>
</evidence>
<protein>
    <recommendedName>
        <fullName evidence="6">Galactoside O-acetyltransferase</fullName>
    </recommendedName>
</protein>
<dbReference type="InterPro" id="IPR018357">
    <property type="entry name" value="Hexapep_transf_CS"/>
</dbReference>
<dbReference type="InterPro" id="IPR001451">
    <property type="entry name" value="Hexapep"/>
</dbReference>
<dbReference type="PANTHER" id="PTHR23416:SF23">
    <property type="entry name" value="ACETYLTRANSFERASE C18B11.09C-RELATED"/>
    <property type="match status" value="1"/>
</dbReference>
<evidence type="ECO:0000313" key="4">
    <source>
        <dbReference type="EMBL" id="KRM32584.1"/>
    </source>
</evidence>
<gene>
    <name evidence="4" type="ORF">FC83_GL000451</name>
</gene>
<dbReference type="PANTHER" id="PTHR23416">
    <property type="entry name" value="SIALIC ACID SYNTHASE-RELATED"/>
    <property type="match status" value="1"/>
</dbReference>
<dbReference type="OrthoDB" id="9812571at2"/>
<dbReference type="STRING" id="1423734.FC83_GL000451"/>
<comment type="caution">
    <text evidence="4">The sequence shown here is derived from an EMBL/GenBank/DDBJ whole genome shotgun (WGS) entry which is preliminary data.</text>
</comment>
<dbReference type="PROSITE" id="PS00101">
    <property type="entry name" value="HEXAPEP_TRANSFERASES"/>
    <property type="match status" value="1"/>
</dbReference>